<organism evidence="1 2">
    <name type="scientific">Dreissena polymorpha</name>
    <name type="common">Zebra mussel</name>
    <name type="synonym">Mytilus polymorpha</name>
    <dbReference type="NCBI Taxonomy" id="45954"/>
    <lineage>
        <taxon>Eukaryota</taxon>
        <taxon>Metazoa</taxon>
        <taxon>Spiralia</taxon>
        <taxon>Lophotrochozoa</taxon>
        <taxon>Mollusca</taxon>
        <taxon>Bivalvia</taxon>
        <taxon>Autobranchia</taxon>
        <taxon>Heteroconchia</taxon>
        <taxon>Euheterodonta</taxon>
        <taxon>Imparidentia</taxon>
        <taxon>Neoheterodontei</taxon>
        <taxon>Myida</taxon>
        <taxon>Dreissenoidea</taxon>
        <taxon>Dreissenidae</taxon>
        <taxon>Dreissena</taxon>
    </lineage>
</organism>
<name>A0A9D4H1D5_DREPO</name>
<evidence type="ECO:0000313" key="1">
    <source>
        <dbReference type="EMBL" id="KAH3823607.1"/>
    </source>
</evidence>
<gene>
    <name evidence="1" type="ORF">DPMN_125416</name>
</gene>
<reference evidence="1" key="1">
    <citation type="journal article" date="2019" name="bioRxiv">
        <title>The Genome of the Zebra Mussel, Dreissena polymorpha: A Resource for Invasive Species Research.</title>
        <authorList>
            <person name="McCartney M.A."/>
            <person name="Auch B."/>
            <person name="Kono T."/>
            <person name="Mallez S."/>
            <person name="Zhang Y."/>
            <person name="Obille A."/>
            <person name="Becker A."/>
            <person name="Abrahante J.E."/>
            <person name="Garbe J."/>
            <person name="Badalamenti J.P."/>
            <person name="Herman A."/>
            <person name="Mangelson H."/>
            <person name="Liachko I."/>
            <person name="Sullivan S."/>
            <person name="Sone E.D."/>
            <person name="Koren S."/>
            <person name="Silverstein K.A.T."/>
            <person name="Beckman K.B."/>
            <person name="Gohl D.M."/>
        </authorList>
    </citation>
    <scope>NUCLEOTIDE SEQUENCE</scope>
    <source>
        <strain evidence="1">Duluth1</strain>
        <tissue evidence="1">Whole animal</tissue>
    </source>
</reference>
<dbReference type="EMBL" id="JAIWYP010000005">
    <property type="protein sequence ID" value="KAH3823607.1"/>
    <property type="molecule type" value="Genomic_DNA"/>
</dbReference>
<protein>
    <submittedName>
        <fullName evidence="1">Uncharacterized protein</fullName>
    </submittedName>
</protein>
<dbReference type="AlphaFoldDB" id="A0A9D4H1D5"/>
<comment type="caution">
    <text evidence="1">The sequence shown here is derived from an EMBL/GenBank/DDBJ whole genome shotgun (WGS) entry which is preliminary data.</text>
</comment>
<sequence>MVTHTGSPELLFNVRALFSDARSSVEAGLTGRSVRDQLLEMLFLKTKVKNLVGLSLDLENWA</sequence>
<proteinExistence type="predicted"/>
<dbReference type="Proteomes" id="UP000828390">
    <property type="component" value="Unassembled WGS sequence"/>
</dbReference>
<evidence type="ECO:0000313" key="2">
    <source>
        <dbReference type="Proteomes" id="UP000828390"/>
    </source>
</evidence>
<keyword evidence="2" id="KW-1185">Reference proteome</keyword>
<accession>A0A9D4H1D5</accession>
<reference evidence="1" key="2">
    <citation type="submission" date="2020-11" db="EMBL/GenBank/DDBJ databases">
        <authorList>
            <person name="McCartney M.A."/>
            <person name="Auch B."/>
            <person name="Kono T."/>
            <person name="Mallez S."/>
            <person name="Becker A."/>
            <person name="Gohl D.M."/>
            <person name="Silverstein K.A.T."/>
            <person name="Koren S."/>
            <person name="Bechman K.B."/>
            <person name="Herman A."/>
            <person name="Abrahante J.E."/>
            <person name="Garbe J."/>
        </authorList>
    </citation>
    <scope>NUCLEOTIDE SEQUENCE</scope>
    <source>
        <strain evidence="1">Duluth1</strain>
        <tissue evidence="1">Whole animal</tissue>
    </source>
</reference>